<feature type="chain" id="PRO_5011676673" evidence="3">
    <location>
        <begin position="21"/>
        <end position="837"/>
    </location>
</feature>
<evidence type="ECO:0000259" key="4">
    <source>
        <dbReference type="Pfam" id="PF07715"/>
    </source>
</evidence>
<evidence type="ECO:0000256" key="2">
    <source>
        <dbReference type="PROSITE-ProRule" id="PRU01360"/>
    </source>
</evidence>
<dbReference type="AlphaFoldDB" id="A0A1I5UJP5"/>
<dbReference type="PANTHER" id="PTHR30069:SF29">
    <property type="entry name" value="HEMOGLOBIN AND HEMOGLOBIN-HAPTOGLOBIN-BINDING PROTEIN 1-RELATED"/>
    <property type="match status" value="1"/>
</dbReference>
<dbReference type="STRING" id="1079859.SAMN04515674_107214"/>
<keyword evidence="2" id="KW-0812">Transmembrane</keyword>
<dbReference type="OrthoDB" id="679547at2"/>
<sequence>MKTKFYILLTVGLFTLSAFQWFDNGDLVNKIIAGLQKYHLETPQEKVYIHFDKPYYMAGESIWMKAYLLEATTHNIDSVSKVLYIDLISEKRGKLVVARILKCSDGTAKGDFMLPDTLSEGSYRIRAYTSYMRNFSENYFFQKEIKIYQNQHKSQASEADLAKALEVADLQFFPEGGNLVNGLDCRVGFKAINTFGKGVDFEGFIIDSNKDTVTAISSQHLGMGIFNLSPEAGKSYVAKIKKADGTYTGFPVPGAVDEGIVMLVDNITNKDNIKVFVYNNFVKEEDKAGELLILAHQRGEACFVGKGLMSKKSFVASIPRAKIPGDGIVQITLFDDKGLPRCERLIFVNKNQKLNLKVSSDKESYKTREKTELTIEASDAEGKPVEGNFSLSVTDAGLVQGSPNPEDLYSYMQLSSDVSPLSGPNAYYETLRGNIEQPSYYFKKENTEAFRHLDLLMLTQGWRRFVWKDIIAGKTNRINYFIEQGLSVTGTVLRPNGKVSDHAELTLMLKKKDNTSDFFMTSADSTGKFGFYGLDFSDTTTIFVQGTKEKGGRNLNLSINPLTFPKVTLTKVPYNAVEFDAAQLENFLKKTKEALELEKKLKLSKVQMLDEVVVKGKKETPLDSRRTIYGRASNTIEVAKDNLCGGVTNVLQILQGRVAGVQVSGSGLDYSVTIRGINSLSGSTEPLYLIDGIPVDASGIASVPPCDVEAIDVLKGAAAAIFGSRASNGVIAILTKRGNNNYNYSNDPVMGVTTQKRVGYDIPREFYAPKYDVDRPENTRPDFRSTIFWQPVVKTNKEGKAKVIYWNTDAGTMVDVKIEGFSSEGKIGTGTLKYQVK</sequence>
<gene>
    <name evidence="5" type="ORF">SAMN04515674_107214</name>
</gene>
<dbReference type="GO" id="GO:0044718">
    <property type="term" value="P:siderophore transmembrane transport"/>
    <property type="evidence" value="ECO:0007669"/>
    <property type="project" value="TreeGrafter"/>
</dbReference>
<dbReference type="GO" id="GO:0009279">
    <property type="term" value="C:cell outer membrane"/>
    <property type="evidence" value="ECO:0007669"/>
    <property type="project" value="UniProtKB-SubCell"/>
</dbReference>
<dbReference type="InterPro" id="IPR012910">
    <property type="entry name" value="Plug_dom"/>
</dbReference>
<keyword evidence="6" id="KW-1185">Reference proteome</keyword>
<dbReference type="GO" id="GO:0015344">
    <property type="term" value="F:siderophore uptake transmembrane transporter activity"/>
    <property type="evidence" value="ECO:0007669"/>
    <property type="project" value="TreeGrafter"/>
</dbReference>
<dbReference type="Gene3D" id="2.60.40.1930">
    <property type="match status" value="1"/>
</dbReference>
<dbReference type="Pfam" id="PF07715">
    <property type="entry name" value="Plug"/>
    <property type="match status" value="1"/>
</dbReference>
<evidence type="ECO:0000313" key="5">
    <source>
        <dbReference type="EMBL" id="SFP95257.1"/>
    </source>
</evidence>
<name>A0A1I5UJP5_9BACT</name>
<dbReference type="Gene3D" id="2.170.130.10">
    <property type="entry name" value="TonB-dependent receptor, plug domain"/>
    <property type="match status" value="1"/>
</dbReference>
<organism evidence="5 6">
    <name type="scientific">Pseudarcicella hirudinis</name>
    <dbReference type="NCBI Taxonomy" id="1079859"/>
    <lineage>
        <taxon>Bacteria</taxon>
        <taxon>Pseudomonadati</taxon>
        <taxon>Bacteroidota</taxon>
        <taxon>Cytophagia</taxon>
        <taxon>Cytophagales</taxon>
        <taxon>Flectobacillaceae</taxon>
        <taxon>Pseudarcicella</taxon>
    </lineage>
</organism>
<dbReference type="InterPro" id="IPR039426">
    <property type="entry name" value="TonB-dep_rcpt-like"/>
</dbReference>
<keyword evidence="2" id="KW-0998">Cell outer membrane</keyword>
<evidence type="ECO:0000313" key="6">
    <source>
        <dbReference type="Proteomes" id="UP000199306"/>
    </source>
</evidence>
<keyword evidence="5" id="KW-0675">Receptor</keyword>
<feature type="domain" description="TonB-dependent receptor plug" evidence="4">
    <location>
        <begin position="646"/>
        <end position="730"/>
    </location>
</feature>
<comment type="subcellular location">
    <subcellularLocation>
        <location evidence="2">Cell outer membrane</location>
        <topology evidence="2">Multi-pass membrane protein</topology>
    </subcellularLocation>
</comment>
<keyword evidence="2" id="KW-0472">Membrane</keyword>
<dbReference type="PANTHER" id="PTHR30069">
    <property type="entry name" value="TONB-DEPENDENT OUTER MEMBRANE RECEPTOR"/>
    <property type="match status" value="1"/>
</dbReference>
<accession>A0A1I5UJP5</accession>
<keyword evidence="1 3" id="KW-0732">Signal</keyword>
<dbReference type="PROSITE" id="PS52016">
    <property type="entry name" value="TONB_DEPENDENT_REC_3"/>
    <property type="match status" value="1"/>
</dbReference>
<dbReference type="InterPro" id="IPR037066">
    <property type="entry name" value="Plug_dom_sf"/>
</dbReference>
<evidence type="ECO:0000256" key="1">
    <source>
        <dbReference type="ARBA" id="ARBA00022729"/>
    </source>
</evidence>
<dbReference type="RefSeq" id="WP_092017834.1">
    <property type="nucleotide sequence ID" value="NZ_FOXH01000007.1"/>
</dbReference>
<proteinExistence type="inferred from homology"/>
<protein>
    <submittedName>
        <fullName evidence="5">TonB-dependent outer membrane receptor, SusC/RagA subfamily, signature region</fullName>
    </submittedName>
</protein>
<dbReference type="Proteomes" id="UP000199306">
    <property type="component" value="Unassembled WGS sequence"/>
</dbReference>
<dbReference type="SUPFAM" id="SSF56935">
    <property type="entry name" value="Porins"/>
    <property type="match status" value="1"/>
</dbReference>
<feature type="signal peptide" evidence="3">
    <location>
        <begin position="1"/>
        <end position="20"/>
    </location>
</feature>
<comment type="similarity">
    <text evidence="2">Belongs to the TonB-dependent receptor family.</text>
</comment>
<keyword evidence="2" id="KW-0813">Transport</keyword>
<dbReference type="EMBL" id="FOXH01000007">
    <property type="protein sequence ID" value="SFP95257.1"/>
    <property type="molecule type" value="Genomic_DNA"/>
</dbReference>
<reference evidence="5 6" key="1">
    <citation type="submission" date="2016-10" db="EMBL/GenBank/DDBJ databases">
        <authorList>
            <person name="de Groot N.N."/>
        </authorList>
    </citation>
    <scope>NUCLEOTIDE SEQUENCE [LARGE SCALE GENOMIC DNA]</scope>
    <source>
        <strain evidence="6">E92,LMG 26720,CCM 7988</strain>
    </source>
</reference>
<keyword evidence="2" id="KW-1134">Transmembrane beta strand</keyword>
<evidence type="ECO:0000256" key="3">
    <source>
        <dbReference type="SAM" id="SignalP"/>
    </source>
</evidence>